<comment type="caution">
    <text evidence="5">Lacks conserved residue(s) required for the propagation of feature annotation.</text>
</comment>
<comment type="subcellular location">
    <subcellularLocation>
        <location evidence="5">Cytoplasm</location>
    </subcellularLocation>
</comment>
<keyword evidence="7" id="KW-1185">Reference proteome</keyword>
<dbReference type="AlphaFoldDB" id="A0A2T3HGR7"/>
<comment type="catalytic activity">
    <reaction evidence="5">
        <text>pseudouridine(1915) in 23S rRNA + S-adenosyl-L-methionine = N(3)-methylpseudouridine(1915) in 23S rRNA + S-adenosyl-L-homocysteine + H(+)</text>
        <dbReference type="Rhea" id="RHEA:42752"/>
        <dbReference type="Rhea" id="RHEA-COMP:10221"/>
        <dbReference type="Rhea" id="RHEA-COMP:10222"/>
        <dbReference type="ChEBI" id="CHEBI:15378"/>
        <dbReference type="ChEBI" id="CHEBI:57856"/>
        <dbReference type="ChEBI" id="CHEBI:59789"/>
        <dbReference type="ChEBI" id="CHEBI:65314"/>
        <dbReference type="ChEBI" id="CHEBI:74486"/>
        <dbReference type="EC" id="2.1.1.177"/>
    </reaction>
</comment>
<dbReference type="OrthoDB" id="9806643at2"/>
<evidence type="ECO:0000256" key="1">
    <source>
        <dbReference type="ARBA" id="ARBA00022603"/>
    </source>
</evidence>
<dbReference type="GO" id="GO:0070038">
    <property type="term" value="F:rRNA (pseudouridine-N3-)-methyltransferase activity"/>
    <property type="evidence" value="ECO:0007669"/>
    <property type="project" value="UniProtKB-UniRule"/>
</dbReference>
<dbReference type="HAMAP" id="MF_00658">
    <property type="entry name" value="23SrRNA_methyltr_H"/>
    <property type="match status" value="1"/>
</dbReference>
<dbReference type="Proteomes" id="UP000240912">
    <property type="component" value="Unassembled WGS sequence"/>
</dbReference>
<keyword evidence="2 5" id="KW-0808">Transferase</keyword>
<dbReference type="InterPro" id="IPR029028">
    <property type="entry name" value="Alpha/beta_knot_MTases"/>
</dbReference>
<dbReference type="SUPFAM" id="SSF75217">
    <property type="entry name" value="alpha/beta knot"/>
    <property type="match status" value="1"/>
</dbReference>
<dbReference type="NCBIfam" id="NF000990">
    <property type="entry name" value="PRK00103.2-4"/>
    <property type="match status" value="1"/>
</dbReference>
<keyword evidence="5" id="KW-0698">rRNA processing</keyword>
<protein>
    <recommendedName>
        <fullName evidence="5">Ribosomal RNA large subunit methyltransferase H</fullName>
        <ecNumber evidence="5">2.1.1.177</ecNumber>
    </recommendedName>
    <alternativeName>
        <fullName evidence="5">23S rRNA (pseudouridine1915-N3)-methyltransferase</fullName>
    </alternativeName>
    <alternativeName>
        <fullName evidence="5">23S rRNA m3Psi1915 methyltransferase</fullName>
    </alternativeName>
    <alternativeName>
        <fullName evidence="5">rRNA (pseudouridine-N3-)-methyltransferase RlmH</fullName>
    </alternativeName>
</protein>
<comment type="caution">
    <text evidence="6">The sequence shown here is derived from an EMBL/GenBank/DDBJ whole genome shotgun (WGS) entry which is preliminary data.</text>
</comment>
<dbReference type="GO" id="GO:0005737">
    <property type="term" value="C:cytoplasm"/>
    <property type="evidence" value="ECO:0007669"/>
    <property type="project" value="UniProtKB-SubCell"/>
</dbReference>
<proteinExistence type="inferred from homology"/>
<evidence type="ECO:0000256" key="2">
    <source>
        <dbReference type="ARBA" id="ARBA00022679"/>
    </source>
</evidence>
<dbReference type="Pfam" id="PF02590">
    <property type="entry name" value="SPOUT_MTase"/>
    <property type="match status" value="1"/>
</dbReference>
<keyword evidence="5" id="KW-0963">Cytoplasm</keyword>
<sequence length="157" mass="18043">MKIKLIVIGKTEEPWLHEGIEKYLSRLKHYVGFSLQVIPDIKNTKHLSEPQQKSKEAELLLKQLSGNDVVILMDERGKKHSSVGFSQLLNRYMVAGTGSLVFVIGGPYGFAEDVYKRANALLSLSEMTFSHQMIRLFFTEQLYRAFTIMRNEPYHHA</sequence>
<comment type="function">
    <text evidence="5">Specifically methylates the pseudouridine at position 1915 (m3Psi1915) in 23S rRNA.</text>
</comment>
<gene>
    <name evidence="5" type="primary">rlmH</name>
    <name evidence="6" type="ORF">C7T94_18570</name>
</gene>
<accession>A0A2T3HGR7</accession>
<dbReference type="PANTHER" id="PTHR33603:SF1">
    <property type="entry name" value="RIBOSOMAL RNA LARGE SUBUNIT METHYLTRANSFERASE H"/>
    <property type="match status" value="1"/>
</dbReference>
<dbReference type="InterPro" id="IPR029026">
    <property type="entry name" value="tRNA_m1G_MTases_N"/>
</dbReference>
<keyword evidence="1 5" id="KW-0489">Methyltransferase</keyword>
<dbReference type="InterPro" id="IPR003742">
    <property type="entry name" value="RlmH-like"/>
</dbReference>
<dbReference type="Gene3D" id="3.40.1280.10">
    <property type="match status" value="1"/>
</dbReference>
<dbReference type="EMBL" id="PYLS01000009">
    <property type="protein sequence ID" value="PST81622.1"/>
    <property type="molecule type" value="Genomic_DNA"/>
</dbReference>
<evidence type="ECO:0000313" key="6">
    <source>
        <dbReference type="EMBL" id="PST81622.1"/>
    </source>
</evidence>
<evidence type="ECO:0000313" key="7">
    <source>
        <dbReference type="Proteomes" id="UP000240912"/>
    </source>
</evidence>
<evidence type="ECO:0000256" key="3">
    <source>
        <dbReference type="ARBA" id="ARBA00022691"/>
    </source>
</evidence>
<comment type="subunit">
    <text evidence="5">Homodimer.</text>
</comment>
<dbReference type="PANTHER" id="PTHR33603">
    <property type="entry name" value="METHYLTRANSFERASE"/>
    <property type="match status" value="1"/>
</dbReference>
<evidence type="ECO:0000256" key="4">
    <source>
        <dbReference type="ARBA" id="ARBA00038303"/>
    </source>
</evidence>
<name>A0A2T3HGR7_9SPHI</name>
<dbReference type="EC" id="2.1.1.177" evidence="5"/>
<organism evidence="6 7">
    <name type="scientific">Pedobacter yulinensis</name>
    <dbReference type="NCBI Taxonomy" id="2126353"/>
    <lineage>
        <taxon>Bacteria</taxon>
        <taxon>Pseudomonadati</taxon>
        <taxon>Bacteroidota</taxon>
        <taxon>Sphingobacteriia</taxon>
        <taxon>Sphingobacteriales</taxon>
        <taxon>Sphingobacteriaceae</taxon>
        <taxon>Pedobacter</taxon>
    </lineage>
</organism>
<feature type="binding site" evidence="5">
    <location>
        <begin position="124"/>
        <end position="129"/>
    </location>
    <ligand>
        <name>S-adenosyl-L-methionine</name>
        <dbReference type="ChEBI" id="CHEBI:59789"/>
    </ligand>
</feature>
<reference evidence="6 7" key="1">
    <citation type="submission" date="2018-03" db="EMBL/GenBank/DDBJ databases">
        <authorList>
            <person name="Keele B.F."/>
        </authorList>
    </citation>
    <scope>NUCLEOTIDE SEQUENCE [LARGE SCALE GENOMIC DNA]</scope>
    <source>
        <strain evidence="6 7">YL28-9</strain>
    </source>
</reference>
<dbReference type="CDD" id="cd18081">
    <property type="entry name" value="RlmH-like"/>
    <property type="match status" value="1"/>
</dbReference>
<keyword evidence="3 5" id="KW-0949">S-adenosyl-L-methionine</keyword>
<dbReference type="PIRSF" id="PIRSF004505">
    <property type="entry name" value="MT_bac"/>
    <property type="match status" value="1"/>
</dbReference>
<evidence type="ECO:0000256" key="5">
    <source>
        <dbReference type="HAMAP-Rule" id="MF_00658"/>
    </source>
</evidence>
<dbReference type="RefSeq" id="WP_107217505.1">
    <property type="nucleotide sequence ID" value="NZ_KZ686273.1"/>
</dbReference>
<comment type="similarity">
    <text evidence="4 5">Belongs to the RNA methyltransferase RlmH family.</text>
</comment>
<feature type="binding site" evidence="5">
    <location>
        <position position="105"/>
    </location>
    <ligand>
        <name>S-adenosyl-L-methionine</name>
        <dbReference type="ChEBI" id="CHEBI:59789"/>
    </ligand>
</feature>